<comment type="caution">
    <text evidence="2">The sequence shown here is derived from an EMBL/GenBank/DDBJ whole genome shotgun (WGS) entry which is preliminary data.</text>
</comment>
<accession>A0A2P6PLY7</accession>
<dbReference type="Gramene" id="PRQ22944">
    <property type="protein sequence ID" value="PRQ22944"/>
    <property type="gene ID" value="RchiOBHm_Chr6g0255821"/>
</dbReference>
<name>A0A2P6PLY7_ROSCH</name>
<gene>
    <name evidence="2" type="ORF">RchiOBHm_Chr6g0255821</name>
</gene>
<dbReference type="Proteomes" id="UP000238479">
    <property type="component" value="Chromosome 6"/>
</dbReference>
<evidence type="ECO:0000256" key="1">
    <source>
        <dbReference type="ARBA" id="ARBA00022896"/>
    </source>
</evidence>
<evidence type="ECO:0000313" key="2">
    <source>
        <dbReference type="EMBL" id="PRQ22944.1"/>
    </source>
</evidence>
<organism evidence="2 3">
    <name type="scientific">Rosa chinensis</name>
    <name type="common">China rose</name>
    <dbReference type="NCBI Taxonomy" id="74649"/>
    <lineage>
        <taxon>Eukaryota</taxon>
        <taxon>Viridiplantae</taxon>
        <taxon>Streptophyta</taxon>
        <taxon>Embryophyta</taxon>
        <taxon>Tracheophyta</taxon>
        <taxon>Spermatophyta</taxon>
        <taxon>Magnoliopsida</taxon>
        <taxon>eudicotyledons</taxon>
        <taxon>Gunneridae</taxon>
        <taxon>Pentapetalae</taxon>
        <taxon>rosids</taxon>
        <taxon>fabids</taxon>
        <taxon>Rosales</taxon>
        <taxon>Rosaceae</taxon>
        <taxon>Rosoideae</taxon>
        <taxon>Rosoideae incertae sedis</taxon>
        <taxon>Rosa</taxon>
    </lineage>
</organism>
<proteinExistence type="predicted"/>
<keyword evidence="3" id="KW-1185">Reference proteome</keyword>
<keyword evidence="1" id="KW-0847">Vitamin C</keyword>
<dbReference type="AlphaFoldDB" id="A0A2P6PLY7"/>
<evidence type="ECO:0000313" key="3">
    <source>
        <dbReference type="Proteomes" id="UP000238479"/>
    </source>
</evidence>
<dbReference type="EMBL" id="PDCK01000044">
    <property type="protein sequence ID" value="PRQ22944.1"/>
    <property type="molecule type" value="Genomic_DNA"/>
</dbReference>
<dbReference type="Pfam" id="PF25238">
    <property type="entry name" value="OGFOD2-like"/>
    <property type="match status" value="1"/>
</dbReference>
<dbReference type="GO" id="GO:0031418">
    <property type="term" value="F:L-ascorbic acid binding"/>
    <property type="evidence" value="ECO:0007669"/>
    <property type="project" value="UniProtKB-KW"/>
</dbReference>
<reference evidence="2 3" key="1">
    <citation type="journal article" date="2018" name="Nat. Genet.">
        <title>The Rosa genome provides new insights in the design of modern roses.</title>
        <authorList>
            <person name="Bendahmane M."/>
        </authorList>
    </citation>
    <scope>NUCLEOTIDE SEQUENCE [LARGE SCALE GENOMIC DNA]</scope>
    <source>
        <strain evidence="3">cv. Old Blush</strain>
    </source>
</reference>
<sequence>MGELVEPSPGVFTFEMLQPHFCELSVLQTRFGIMRPNTVNKYGVVLDDFGFKTMIDKLIEEFICPISRDIRLEFVINWWSHTFHVDDSEVPLNVCLGK</sequence>
<dbReference type="PANTHER" id="PTHR24014">
    <property type="entry name" value="2-OXOGLUTARATE AND IRON-DEPENDENT OXYGENASE DOMAIN-CONTAINING PROTEIN 2"/>
    <property type="match status" value="1"/>
</dbReference>
<protein>
    <submittedName>
        <fullName evidence="2">Uncharacterized protein</fullName>
    </submittedName>
</protein>
<dbReference type="PANTHER" id="PTHR24014:SF4">
    <property type="entry name" value="2-OXOGLUTARATE AND IRON-DEPENDENT OXYGENASE DOMAIN-CONTAINING PROTEIN 2"/>
    <property type="match status" value="1"/>
</dbReference>